<organism evidence="2 3">
    <name type="scientific">Lyngbya confervoides BDU141951</name>
    <dbReference type="NCBI Taxonomy" id="1574623"/>
    <lineage>
        <taxon>Bacteria</taxon>
        <taxon>Bacillati</taxon>
        <taxon>Cyanobacteriota</taxon>
        <taxon>Cyanophyceae</taxon>
        <taxon>Oscillatoriophycideae</taxon>
        <taxon>Oscillatoriales</taxon>
        <taxon>Microcoleaceae</taxon>
        <taxon>Lyngbya</taxon>
    </lineage>
</organism>
<evidence type="ECO:0000313" key="3">
    <source>
        <dbReference type="Proteomes" id="UP000031561"/>
    </source>
</evidence>
<dbReference type="Proteomes" id="UP000031561">
    <property type="component" value="Unassembled WGS sequence"/>
</dbReference>
<name>A0ABD4SZ58_9CYAN</name>
<keyword evidence="1" id="KW-0732">Signal</keyword>
<dbReference type="RefSeq" id="WP_166283762.1">
    <property type="nucleotide sequence ID" value="NZ_JTHE03000006.1"/>
</dbReference>
<protein>
    <submittedName>
        <fullName evidence="2">Uncharacterized protein</fullName>
    </submittedName>
</protein>
<feature type="chain" id="PRO_5044889009" evidence="1">
    <location>
        <begin position="30"/>
        <end position="147"/>
    </location>
</feature>
<gene>
    <name evidence="2" type="ORF">QQ91_0001110</name>
</gene>
<evidence type="ECO:0000256" key="1">
    <source>
        <dbReference type="SAM" id="SignalP"/>
    </source>
</evidence>
<feature type="signal peptide" evidence="1">
    <location>
        <begin position="1"/>
        <end position="29"/>
    </location>
</feature>
<comment type="caution">
    <text evidence="2">The sequence shown here is derived from an EMBL/GenBank/DDBJ whole genome shotgun (WGS) entry which is preliminary data.</text>
</comment>
<evidence type="ECO:0000313" key="2">
    <source>
        <dbReference type="EMBL" id="MCM1981431.1"/>
    </source>
</evidence>
<keyword evidence="3" id="KW-1185">Reference proteome</keyword>
<dbReference type="EMBL" id="JTHE03000006">
    <property type="protein sequence ID" value="MCM1981431.1"/>
    <property type="molecule type" value="Genomic_DNA"/>
</dbReference>
<sequence>MTIKTICLSLVSFAALFSPILLPNSPAQALLGSDACKNVTFRVDNNYGLPITVERFELWSVQEGRWLNENFQDVVVPAGAQAFTVRTGESVEYGEDDDITQIRVHFRVFEDVSNDAPAQWYDRSRIDSDIANPTCVANKIYRATVNH</sequence>
<reference evidence="2 3" key="1">
    <citation type="journal article" date="2015" name="Genome Announc.">
        <title>Draft Genome Sequence of Filamentous Marine Cyanobacterium Lyngbya confervoides Strain BDU141951.</title>
        <authorList>
            <person name="Chandrababunaidu M.M."/>
            <person name="Sen D."/>
            <person name="Tripathy S."/>
        </authorList>
    </citation>
    <scope>NUCLEOTIDE SEQUENCE [LARGE SCALE GENOMIC DNA]</scope>
    <source>
        <strain evidence="2 3">BDU141951</strain>
    </source>
</reference>
<proteinExistence type="predicted"/>
<dbReference type="AlphaFoldDB" id="A0ABD4SZ58"/>
<accession>A0ABD4SZ58</accession>